<evidence type="ECO:0000256" key="4">
    <source>
        <dbReference type="ARBA" id="ARBA00022729"/>
    </source>
</evidence>
<dbReference type="Gene3D" id="2.60.40.2860">
    <property type="match status" value="1"/>
</dbReference>
<protein>
    <recommendedName>
        <fullName evidence="9">6-Cys domain-containing protein</fullName>
    </recommendedName>
</protein>
<evidence type="ECO:0000256" key="3">
    <source>
        <dbReference type="ARBA" id="ARBA00022475"/>
    </source>
</evidence>
<dbReference type="GO" id="GO:0005886">
    <property type="term" value="C:plasma membrane"/>
    <property type="evidence" value="ECO:0007669"/>
    <property type="project" value="UniProtKB-SubCell"/>
</dbReference>
<evidence type="ECO:0000256" key="5">
    <source>
        <dbReference type="ARBA" id="ARBA00023136"/>
    </source>
</evidence>
<keyword evidence="5" id="KW-0472">Membrane</keyword>
<dbReference type="GO" id="GO:0009986">
    <property type="term" value="C:cell surface"/>
    <property type="evidence" value="ECO:0007669"/>
    <property type="project" value="UniProtKB-SubCell"/>
</dbReference>
<dbReference type="EMBL" id="LK391708">
    <property type="protein sequence ID" value="CDR95591.1"/>
    <property type="molecule type" value="Genomic_DNA"/>
</dbReference>
<keyword evidence="3" id="KW-1003">Cell membrane</keyword>
<evidence type="ECO:0000256" key="8">
    <source>
        <dbReference type="SAM" id="SignalP"/>
    </source>
</evidence>
<sequence>MRKIRILRAVCALCAIGLHSIGHIHASDNSLGIGNDLFVRYALVTQLMDVDQSASSYIECPRRVKDTEYVWHPQPTSDTLPDIKAYVVEDGKFHSTPLSEVIISESRIPYISLHINETESKLYIDLHIAEVFAITKRRLVFICGPRNLVLTDTLQHQLYQLNGSTLKGSFPWDVNTTLTQEIMKIGTGLAMFSLLTGRFQTLLQGCGSRPSPLFLPSNDVTVDRSTGVTSCVVDPMSPLRIGFVCEGRIEPKGCMKSLLDEHGRVVTVTEPHLYWNVAKNAHWVAAMFFHTVALPPIKGECRCVDPKTGNTKARIEVRSRTDYVCDIARKIFRNRHRPIRGPWCSVVLHPGSTLTIKLPMQSVSSTSTNERSDEDLRMDVEEDVSSISFSQLSSVYEYESEFLPTNVATMRQQSVSYDNTYDEKLYHNALVGDAIDIDVSQISRGEVKLKYHRDKPLTLRRGLNSFYYHWTLVSRNDNVPDMIRAIVNVSFALTHNYAMLGSDVHTQSLFDPSISQYHCSVQTMGNGIGRVYECLYQDVAHVTDVGIHCGSEEELFPNNCEATAYDLYSNKIVLFPGSVRNATLFPIRGFQLFKVDFEQNESVSLACLCVDKRGYEISRMIMESNQYIYRSCDVKQEEPSNSWFPFRLIPWSEFQLLDQNRSSIPVLLNNVTKKFITLNVGTQLAITCAGSPGDLNVAGNLDVNPMWLPIDAEEFHYAVRLTLHGHELVRTLHRDVIGGTVDAFLVSQIHLLTDFYVQLVIDSRRGGIIISKHPDDTAYVPLTFVCGKTPNISEISMVPRSRYNVTIPHGTLRLAPYTWHVVEVNVETTDPYMQGCGVTYDSDELFKPATPQLYDSYRQEIGCKIDIQSAKEAAFYCPAPYVLDPPDCFNQVLVEGEVKNLSDISESLAASHSNHFVILKFHSGSIGPVETLRKTPPLECRCVTIKGIVLSTIHIENYYAK</sequence>
<dbReference type="RefSeq" id="XP_012767777.1">
    <property type="nucleotide sequence ID" value="XM_012912323.1"/>
</dbReference>
<proteinExistence type="predicted"/>
<keyword evidence="6" id="KW-1015">Disulfide bond</keyword>
<dbReference type="Pfam" id="PF07422">
    <property type="entry name" value="s48_45"/>
    <property type="match status" value="1"/>
</dbReference>
<dbReference type="GeneID" id="24564132"/>
<evidence type="ECO:0000313" key="10">
    <source>
        <dbReference type="EMBL" id="CDR95591.1"/>
    </source>
</evidence>
<organism evidence="10 11">
    <name type="scientific">Babesia bigemina</name>
    <dbReference type="NCBI Taxonomy" id="5866"/>
    <lineage>
        <taxon>Eukaryota</taxon>
        <taxon>Sar</taxon>
        <taxon>Alveolata</taxon>
        <taxon>Apicomplexa</taxon>
        <taxon>Aconoidasida</taxon>
        <taxon>Piroplasmida</taxon>
        <taxon>Babesiidae</taxon>
        <taxon>Babesia</taxon>
    </lineage>
</organism>
<keyword evidence="4 8" id="KW-0732">Signal</keyword>
<dbReference type="OrthoDB" id="365660at2759"/>
<reference evidence="11" key="1">
    <citation type="submission" date="2014-06" db="EMBL/GenBank/DDBJ databases">
        <authorList>
            <person name="Aslett M."/>
            <person name="De Silva N."/>
        </authorList>
    </citation>
    <scope>NUCLEOTIDE SEQUENCE [LARGE SCALE GENOMIC DNA]</scope>
    <source>
        <strain evidence="11">Bond</strain>
    </source>
</reference>
<dbReference type="VEuPathDB" id="PiroplasmaDB:BBBOND_0207460"/>
<dbReference type="PROSITE" id="PS51701">
    <property type="entry name" value="6_CYS"/>
    <property type="match status" value="1"/>
</dbReference>
<keyword evidence="7" id="KW-0325">Glycoprotein</keyword>
<feature type="domain" description="6-Cys" evidence="9">
    <location>
        <begin position="832"/>
        <end position="961"/>
    </location>
</feature>
<accession>A0A061D4C6</accession>
<evidence type="ECO:0000256" key="6">
    <source>
        <dbReference type="ARBA" id="ARBA00023157"/>
    </source>
</evidence>
<dbReference type="InterPro" id="IPR010884">
    <property type="entry name" value="6_CYS_dom"/>
</dbReference>
<comment type="subcellular location">
    <subcellularLocation>
        <location evidence="1">Cell membrane</location>
    </subcellularLocation>
    <subcellularLocation>
        <location evidence="2">Cell surface</location>
    </subcellularLocation>
</comment>
<gene>
    <name evidence="10" type="ORF">BBBOND_0207460</name>
</gene>
<dbReference type="Proteomes" id="UP000033188">
    <property type="component" value="Chromosome 2"/>
</dbReference>
<name>A0A061D4C6_BABBI</name>
<feature type="chain" id="PRO_5001600028" description="6-Cys domain-containing protein" evidence="8">
    <location>
        <begin position="27"/>
        <end position="961"/>
    </location>
</feature>
<feature type="signal peptide" evidence="8">
    <location>
        <begin position="1"/>
        <end position="26"/>
    </location>
</feature>
<evidence type="ECO:0000256" key="7">
    <source>
        <dbReference type="ARBA" id="ARBA00023180"/>
    </source>
</evidence>
<evidence type="ECO:0000256" key="2">
    <source>
        <dbReference type="ARBA" id="ARBA00004241"/>
    </source>
</evidence>
<dbReference type="AlphaFoldDB" id="A0A061D4C6"/>
<evidence type="ECO:0000256" key="1">
    <source>
        <dbReference type="ARBA" id="ARBA00004236"/>
    </source>
</evidence>
<keyword evidence="11" id="KW-1185">Reference proteome</keyword>
<evidence type="ECO:0000313" key="11">
    <source>
        <dbReference type="Proteomes" id="UP000033188"/>
    </source>
</evidence>
<dbReference type="InterPro" id="IPR038160">
    <property type="entry name" value="6_CYS_dom_sf"/>
</dbReference>
<evidence type="ECO:0000259" key="9">
    <source>
        <dbReference type="PROSITE" id="PS51701"/>
    </source>
</evidence>
<dbReference type="KEGG" id="bbig:BBBOND_0207460"/>